<keyword evidence="3" id="KW-1185">Reference proteome</keyword>
<evidence type="ECO:0000256" key="1">
    <source>
        <dbReference type="SAM" id="MobiDB-lite"/>
    </source>
</evidence>
<proteinExistence type="predicted"/>
<gene>
    <name evidence="2" type="ORF">HYPSUDRAFT_204007</name>
</gene>
<feature type="region of interest" description="Disordered" evidence="1">
    <location>
        <begin position="1"/>
        <end position="90"/>
    </location>
</feature>
<sequence length="139" mass="14644">MSGRALIGSHTAGRGRRISGSVPLRGALPPPAKGCCPAARSTPVSPCRAPVSLARPPAHPASRPHTTPTHRTPKRTAAQTNAGGAHRATRASAFAGVRIAFHFSSTSRSRRNLTPSADDGWDAYDGVADRRRASCNRQY</sequence>
<reference evidence="3" key="1">
    <citation type="submission" date="2014-04" db="EMBL/GenBank/DDBJ databases">
        <title>Evolutionary Origins and Diversification of the Mycorrhizal Mutualists.</title>
        <authorList>
            <consortium name="DOE Joint Genome Institute"/>
            <consortium name="Mycorrhizal Genomics Consortium"/>
            <person name="Kohler A."/>
            <person name="Kuo A."/>
            <person name="Nagy L.G."/>
            <person name="Floudas D."/>
            <person name="Copeland A."/>
            <person name="Barry K.W."/>
            <person name="Cichocki N."/>
            <person name="Veneault-Fourrey C."/>
            <person name="LaButti K."/>
            <person name="Lindquist E.A."/>
            <person name="Lipzen A."/>
            <person name="Lundell T."/>
            <person name="Morin E."/>
            <person name="Murat C."/>
            <person name="Riley R."/>
            <person name="Ohm R."/>
            <person name="Sun H."/>
            <person name="Tunlid A."/>
            <person name="Henrissat B."/>
            <person name="Grigoriev I.V."/>
            <person name="Hibbett D.S."/>
            <person name="Martin F."/>
        </authorList>
    </citation>
    <scope>NUCLEOTIDE SEQUENCE [LARGE SCALE GENOMIC DNA]</scope>
    <source>
        <strain evidence="3">FD-334 SS-4</strain>
    </source>
</reference>
<dbReference type="AlphaFoldDB" id="A0A0D2PJH3"/>
<organism evidence="2 3">
    <name type="scientific">Hypholoma sublateritium (strain FD-334 SS-4)</name>
    <dbReference type="NCBI Taxonomy" id="945553"/>
    <lineage>
        <taxon>Eukaryota</taxon>
        <taxon>Fungi</taxon>
        <taxon>Dikarya</taxon>
        <taxon>Basidiomycota</taxon>
        <taxon>Agaricomycotina</taxon>
        <taxon>Agaricomycetes</taxon>
        <taxon>Agaricomycetidae</taxon>
        <taxon>Agaricales</taxon>
        <taxon>Agaricineae</taxon>
        <taxon>Strophariaceae</taxon>
        <taxon>Hypholoma</taxon>
    </lineage>
</organism>
<dbReference type="Proteomes" id="UP000054270">
    <property type="component" value="Unassembled WGS sequence"/>
</dbReference>
<protein>
    <submittedName>
        <fullName evidence="2">Uncharacterized protein</fullName>
    </submittedName>
</protein>
<dbReference type="EMBL" id="KN817570">
    <property type="protein sequence ID" value="KJA20115.1"/>
    <property type="molecule type" value="Genomic_DNA"/>
</dbReference>
<accession>A0A0D2PJH3</accession>
<evidence type="ECO:0000313" key="2">
    <source>
        <dbReference type="EMBL" id="KJA20115.1"/>
    </source>
</evidence>
<evidence type="ECO:0000313" key="3">
    <source>
        <dbReference type="Proteomes" id="UP000054270"/>
    </source>
</evidence>
<name>A0A0D2PJH3_HYPSF</name>
<feature type="compositionally biased region" description="Low complexity" evidence="1">
    <location>
        <begin position="54"/>
        <end position="78"/>
    </location>
</feature>